<proteinExistence type="predicted"/>
<keyword evidence="1" id="KW-1133">Transmembrane helix</keyword>
<evidence type="ECO:0000256" key="1">
    <source>
        <dbReference type="SAM" id="Phobius"/>
    </source>
</evidence>
<dbReference type="EMBL" id="AP008208">
    <property type="protein sequence ID" value="BAH91527.1"/>
    <property type="molecule type" value="Genomic_DNA"/>
</dbReference>
<dbReference type="Proteomes" id="UP000000763">
    <property type="component" value="Chromosome 2"/>
</dbReference>
<keyword evidence="1" id="KW-0472">Membrane</keyword>
<dbReference type="KEGG" id="dosa:Os02g0142500"/>
<keyword evidence="1" id="KW-0812">Transmembrane</keyword>
<name>C7IY25_ORYSJ</name>
<feature type="transmembrane region" description="Helical" evidence="1">
    <location>
        <begin position="43"/>
        <end position="63"/>
    </location>
</feature>
<sequence length="189" mass="21182">MGTVHCGHRVLFTRKFSALAMGLGAPQMILKSKCNAHLASYDIWDLIFTLGLIFIMPLSCAFLDKERTRPHYFILTGKADDLSLHRKFGCSYFTLACLLDFPKSADGDVLSPWFPNPTELVNLVRRFSGSIMSENIAGNADCFLSSTINLAAVLVRHGQYEAAQVSFLLVPLKFIKRLLFDVVLPFYLQ</sequence>
<evidence type="ECO:0000313" key="3">
    <source>
        <dbReference type="Proteomes" id="UP000000763"/>
    </source>
</evidence>
<dbReference type="AlphaFoldDB" id="C7IY25"/>
<gene>
    <name evidence="2" type="ordered locus">Os02g0142500</name>
</gene>
<evidence type="ECO:0000313" key="2">
    <source>
        <dbReference type="EMBL" id="BAH91527.1"/>
    </source>
</evidence>
<accession>C7IY25</accession>
<organism evidence="2 3">
    <name type="scientific">Oryza sativa subsp. japonica</name>
    <name type="common">Rice</name>
    <dbReference type="NCBI Taxonomy" id="39947"/>
    <lineage>
        <taxon>Eukaryota</taxon>
        <taxon>Viridiplantae</taxon>
        <taxon>Streptophyta</taxon>
        <taxon>Embryophyta</taxon>
        <taxon>Tracheophyta</taxon>
        <taxon>Spermatophyta</taxon>
        <taxon>Magnoliopsida</taxon>
        <taxon>Liliopsida</taxon>
        <taxon>Poales</taxon>
        <taxon>Poaceae</taxon>
        <taxon>BOP clade</taxon>
        <taxon>Oryzoideae</taxon>
        <taxon>Oryzeae</taxon>
        <taxon>Oryzinae</taxon>
        <taxon>Oryza</taxon>
        <taxon>Oryza sativa</taxon>
    </lineage>
</organism>
<reference evidence="2 3" key="1">
    <citation type="journal article" date="2005" name="Nature">
        <title>The map-based sequence of the rice genome.</title>
        <authorList>
            <consortium name="International rice genome sequencing project (IRGSP)"/>
            <person name="Matsumoto T."/>
            <person name="Wu J."/>
            <person name="Kanamori H."/>
            <person name="Katayose Y."/>
            <person name="Fujisawa M."/>
            <person name="Namiki N."/>
            <person name="Mizuno H."/>
            <person name="Yamamoto K."/>
            <person name="Antonio B.A."/>
            <person name="Baba T."/>
            <person name="Sakata K."/>
            <person name="Nagamura Y."/>
            <person name="Aoki H."/>
            <person name="Arikawa K."/>
            <person name="Arita K."/>
            <person name="Bito T."/>
            <person name="Chiden Y."/>
            <person name="Fujitsuka N."/>
            <person name="Fukunaka R."/>
            <person name="Hamada M."/>
            <person name="Harada C."/>
            <person name="Hayashi A."/>
            <person name="Hijishita S."/>
            <person name="Honda M."/>
            <person name="Hosokawa S."/>
            <person name="Ichikawa Y."/>
            <person name="Idonuma A."/>
            <person name="Iijima M."/>
            <person name="Ikeda M."/>
            <person name="Ikeno M."/>
            <person name="Ito K."/>
            <person name="Ito S."/>
            <person name="Ito T."/>
            <person name="Ito Y."/>
            <person name="Ito Y."/>
            <person name="Iwabuchi A."/>
            <person name="Kamiya K."/>
            <person name="Karasawa W."/>
            <person name="Kurita K."/>
            <person name="Katagiri S."/>
            <person name="Kikuta A."/>
            <person name="Kobayashi H."/>
            <person name="Kobayashi N."/>
            <person name="Machita K."/>
            <person name="Maehara T."/>
            <person name="Masukawa M."/>
            <person name="Mizubayashi T."/>
            <person name="Mukai Y."/>
            <person name="Nagasaki H."/>
            <person name="Nagata Y."/>
            <person name="Naito S."/>
            <person name="Nakashima M."/>
            <person name="Nakama Y."/>
            <person name="Nakamichi Y."/>
            <person name="Nakamura M."/>
            <person name="Meguro A."/>
            <person name="Negishi M."/>
            <person name="Ohta I."/>
            <person name="Ohta T."/>
            <person name="Okamoto M."/>
            <person name="Ono N."/>
            <person name="Saji S."/>
            <person name="Sakaguchi M."/>
            <person name="Sakai K."/>
            <person name="Shibata M."/>
            <person name="Shimokawa T."/>
            <person name="Song J."/>
            <person name="Takazaki Y."/>
            <person name="Terasawa K."/>
            <person name="Tsugane M."/>
            <person name="Tsuji K."/>
            <person name="Ueda S."/>
            <person name="Waki K."/>
            <person name="Yamagata H."/>
            <person name="Yamamoto M."/>
            <person name="Yamamoto S."/>
            <person name="Yamane H."/>
            <person name="Yoshiki S."/>
            <person name="Yoshihara R."/>
            <person name="Yukawa K."/>
            <person name="Zhong H."/>
            <person name="Yano M."/>
            <person name="Yuan Q."/>
            <person name="Ouyang S."/>
            <person name="Liu J."/>
            <person name="Jones K.M."/>
            <person name="Gansberger K."/>
            <person name="Moffat K."/>
            <person name="Hill J."/>
            <person name="Bera J."/>
            <person name="Fadrosh D."/>
            <person name="Jin S."/>
            <person name="Johri S."/>
            <person name="Kim M."/>
            <person name="Overton L."/>
            <person name="Reardon M."/>
            <person name="Tsitrin T."/>
            <person name="Vuong H."/>
            <person name="Weaver B."/>
            <person name="Ciecko A."/>
            <person name="Tallon L."/>
            <person name="Jackson J."/>
            <person name="Pai G."/>
            <person name="Aken S.V."/>
            <person name="Utterback T."/>
            <person name="Reidmuller S."/>
            <person name="Feldblyum T."/>
            <person name="Hsiao J."/>
            <person name="Zismann V."/>
            <person name="Iobst S."/>
            <person name="de Vazeille A.R."/>
            <person name="Buell C.R."/>
            <person name="Ying K."/>
            <person name="Li Y."/>
            <person name="Lu T."/>
            <person name="Huang Y."/>
            <person name="Zhao Q."/>
            <person name="Feng Q."/>
            <person name="Zhang L."/>
            <person name="Zhu J."/>
            <person name="Weng Q."/>
            <person name="Mu J."/>
            <person name="Lu Y."/>
            <person name="Fan D."/>
            <person name="Liu Y."/>
            <person name="Guan J."/>
            <person name="Zhang Y."/>
            <person name="Yu S."/>
            <person name="Liu X."/>
            <person name="Zhang Y."/>
            <person name="Hong G."/>
            <person name="Han B."/>
            <person name="Choisne N."/>
            <person name="Demange N."/>
            <person name="Orjeda G."/>
            <person name="Samain S."/>
            <person name="Cattolico L."/>
            <person name="Pelletier E."/>
            <person name="Couloux A."/>
            <person name="Segurens B."/>
            <person name="Wincker P."/>
            <person name="D'Hont A."/>
            <person name="Scarpelli C."/>
            <person name="Weissenbach J."/>
            <person name="Salanoubat M."/>
            <person name="Quetier F."/>
            <person name="Yu Y."/>
            <person name="Kim H.R."/>
            <person name="Rambo T."/>
            <person name="Currie J."/>
            <person name="Collura K."/>
            <person name="Luo M."/>
            <person name="Yang T."/>
            <person name="Ammiraju J.S.S."/>
            <person name="Engler F."/>
            <person name="Soderlund C."/>
            <person name="Wing R.A."/>
            <person name="Palmer L.E."/>
            <person name="de la Bastide M."/>
            <person name="Spiegel L."/>
            <person name="Nascimento L."/>
            <person name="Zutavern T."/>
            <person name="O'Shaughnessy A."/>
            <person name="Dike S."/>
            <person name="Dedhia N."/>
            <person name="Preston R."/>
            <person name="Balija V."/>
            <person name="McCombie W.R."/>
            <person name="Chow T."/>
            <person name="Chen H."/>
            <person name="Chung M."/>
            <person name="Chen C."/>
            <person name="Shaw J."/>
            <person name="Wu H."/>
            <person name="Hsiao K."/>
            <person name="Chao Y."/>
            <person name="Chu M."/>
            <person name="Cheng C."/>
            <person name="Hour A."/>
            <person name="Lee P."/>
            <person name="Lin S."/>
            <person name="Lin Y."/>
            <person name="Liou J."/>
            <person name="Liu S."/>
            <person name="Hsing Y."/>
            <person name="Raghuvanshi S."/>
            <person name="Mohanty A."/>
            <person name="Bharti A.K."/>
            <person name="Gaur A."/>
            <person name="Gupta V."/>
            <person name="Kumar D."/>
            <person name="Ravi V."/>
            <person name="Vij S."/>
            <person name="Kapur A."/>
            <person name="Khurana P."/>
            <person name="Khurana P."/>
            <person name="Khurana J.P."/>
            <person name="Tyagi A.K."/>
            <person name="Gaikwad K."/>
            <person name="Singh A."/>
            <person name="Dalal V."/>
            <person name="Srivastava S."/>
            <person name="Dixit A."/>
            <person name="Pal A.K."/>
            <person name="Ghazi I.A."/>
            <person name="Yadav M."/>
            <person name="Pandit A."/>
            <person name="Bhargava A."/>
            <person name="Sureshbabu K."/>
            <person name="Batra K."/>
            <person name="Sharma T.R."/>
            <person name="Mohapatra T."/>
            <person name="Singh N.K."/>
            <person name="Messing J."/>
            <person name="Nelson A.B."/>
            <person name="Fuks G."/>
            <person name="Kavchok S."/>
            <person name="Keizer G."/>
            <person name="Linton E."/>
            <person name="Llaca V."/>
            <person name="Song R."/>
            <person name="Tanyolac B."/>
            <person name="Young S."/>
            <person name="Ho-Il K."/>
            <person name="Hahn J.H."/>
            <person name="Sangsakoo G."/>
            <person name="Vanavichit A."/>
            <person name="de Mattos Luiz.A.T."/>
            <person name="Zimmer P.D."/>
            <person name="Malone G."/>
            <person name="Dellagostin O."/>
            <person name="de Oliveira A.C."/>
            <person name="Bevan M."/>
            <person name="Bancroft I."/>
            <person name="Minx P."/>
            <person name="Cordum H."/>
            <person name="Wilson R."/>
            <person name="Cheng Z."/>
            <person name="Jin W."/>
            <person name="Jiang J."/>
            <person name="Leong S.A."/>
            <person name="Iwama H."/>
            <person name="Gojobori T."/>
            <person name="Itoh T."/>
            <person name="Niimura Y."/>
            <person name="Fujii Y."/>
            <person name="Habara T."/>
            <person name="Sakai H."/>
            <person name="Sato Y."/>
            <person name="Wilson G."/>
            <person name="Kumar K."/>
            <person name="McCouch S."/>
            <person name="Juretic N."/>
            <person name="Hoen D."/>
            <person name="Wright S."/>
            <person name="Bruskiewich R."/>
            <person name="Bureau T."/>
            <person name="Miyao A."/>
            <person name="Hirochika H."/>
            <person name="Nishikawa T."/>
            <person name="Kadowaki K."/>
            <person name="Sugiura M."/>
            <person name="Burr B."/>
            <person name="Sasaki T."/>
        </authorList>
    </citation>
    <scope>NUCLEOTIDE SEQUENCE [LARGE SCALE GENOMIC DNA]</scope>
    <source>
        <strain evidence="3">cv. Nipponbare</strain>
    </source>
</reference>
<protein>
    <submittedName>
        <fullName evidence="2">Os02g0142500 protein</fullName>
    </submittedName>
</protein>
<reference evidence="3" key="2">
    <citation type="journal article" date="2008" name="Nucleic Acids Res.">
        <title>The rice annotation project database (RAP-DB): 2008 update.</title>
        <authorList>
            <consortium name="The rice annotation project (RAP)"/>
        </authorList>
    </citation>
    <scope>GENOME REANNOTATION</scope>
    <source>
        <strain evidence="3">cv. Nipponbare</strain>
    </source>
</reference>